<gene>
    <name evidence="1" type="ORF">HPB51_021609</name>
</gene>
<sequence>MVYRPRQVFPLKTKVGPPRCVTLNDGPWTHRHDKLHAPIKRAVDRATSRAEWLQAHVVSVKMAVHSGGTALKPTRLKNSALASSSRICGAARASRNSGCPFMVRPFYLVNREHSRRKQGSTFSIRGTSFRNTSIRGPISTTLKMKQTPLAKHRILTEHIERLVGQHSYRVSQKYQGATRQQVQHLLKDDVIQALTSL</sequence>
<organism evidence="1 2">
    <name type="scientific">Rhipicephalus microplus</name>
    <name type="common">Cattle tick</name>
    <name type="synonym">Boophilus microplus</name>
    <dbReference type="NCBI Taxonomy" id="6941"/>
    <lineage>
        <taxon>Eukaryota</taxon>
        <taxon>Metazoa</taxon>
        <taxon>Ecdysozoa</taxon>
        <taxon>Arthropoda</taxon>
        <taxon>Chelicerata</taxon>
        <taxon>Arachnida</taxon>
        <taxon>Acari</taxon>
        <taxon>Parasitiformes</taxon>
        <taxon>Ixodida</taxon>
        <taxon>Ixodoidea</taxon>
        <taxon>Ixodidae</taxon>
        <taxon>Rhipicephalinae</taxon>
        <taxon>Rhipicephalus</taxon>
        <taxon>Boophilus</taxon>
    </lineage>
</organism>
<dbReference type="AlphaFoldDB" id="A0A9J6EC12"/>
<evidence type="ECO:0000313" key="2">
    <source>
        <dbReference type="Proteomes" id="UP000821866"/>
    </source>
</evidence>
<reference evidence="1" key="1">
    <citation type="journal article" date="2020" name="Cell">
        <title>Large-Scale Comparative Analyses of Tick Genomes Elucidate Their Genetic Diversity and Vector Capacities.</title>
        <authorList>
            <consortium name="Tick Genome and Microbiome Consortium (TIGMIC)"/>
            <person name="Jia N."/>
            <person name="Wang J."/>
            <person name="Shi W."/>
            <person name="Du L."/>
            <person name="Sun Y."/>
            <person name="Zhan W."/>
            <person name="Jiang J.F."/>
            <person name="Wang Q."/>
            <person name="Zhang B."/>
            <person name="Ji P."/>
            <person name="Bell-Sakyi L."/>
            <person name="Cui X.M."/>
            <person name="Yuan T.T."/>
            <person name="Jiang B.G."/>
            <person name="Yang W.F."/>
            <person name="Lam T.T."/>
            <person name="Chang Q.C."/>
            <person name="Ding S.J."/>
            <person name="Wang X.J."/>
            <person name="Zhu J.G."/>
            <person name="Ruan X.D."/>
            <person name="Zhao L."/>
            <person name="Wei J.T."/>
            <person name="Ye R.Z."/>
            <person name="Que T.C."/>
            <person name="Du C.H."/>
            <person name="Zhou Y.H."/>
            <person name="Cheng J.X."/>
            <person name="Dai P.F."/>
            <person name="Guo W.B."/>
            <person name="Han X.H."/>
            <person name="Huang E.J."/>
            <person name="Li L.F."/>
            <person name="Wei W."/>
            <person name="Gao Y.C."/>
            <person name="Liu J.Z."/>
            <person name="Shao H.Z."/>
            <person name="Wang X."/>
            <person name="Wang C.C."/>
            <person name="Yang T.C."/>
            <person name="Huo Q.B."/>
            <person name="Li W."/>
            <person name="Chen H.Y."/>
            <person name="Chen S.E."/>
            <person name="Zhou L.G."/>
            <person name="Ni X.B."/>
            <person name="Tian J.H."/>
            <person name="Sheng Y."/>
            <person name="Liu T."/>
            <person name="Pan Y.S."/>
            <person name="Xia L.Y."/>
            <person name="Li J."/>
            <person name="Zhao F."/>
            <person name="Cao W.C."/>
        </authorList>
    </citation>
    <scope>NUCLEOTIDE SEQUENCE</scope>
    <source>
        <strain evidence="1">Rmic-2018</strain>
    </source>
</reference>
<reference evidence="1" key="2">
    <citation type="submission" date="2021-09" db="EMBL/GenBank/DDBJ databases">
        <authorList>
            <person name="Jia N."/>
            <person name="Wang J."/>
            <person name="Shi W."/>
            <person name="Du L."/>
            <person name="Sun Y."/>
            <person name="Zhan W."/>
            <person name="Jiang J."/>
            <person name="Wang Q."/>
            <person name="Zhang B."/>
            <person name="Ji P."/>
            <person name="Sakyi L.B."/>
            <person name="Cui X."/>
            <person name="Yuan T."/>
            <person name="Jiang B."/>
            <person name="Yang W."/>
            <person name="Lam T.T.-Y."/>
            <person name="Chang Q."/>
            <person name="Ding S."/>
            <person name="Wang X."/>
            <person name="Zhu J."/>
            <person name="Ruan X."/>
            <person name="Zhao L."/>
            <person name="Wei J."/>
            <person name="Que T."/>
            <person name="Du C."/>
            <person name="Cheng J."/>
            <person name="Dai P."/>
            <person name="Han X."/>
            <person name="Huang E."/>
            <person name="Gao Y."/>
            <person name="Liu J."/>
            <person name="Shao H."/>
            <person name="Ye R."/>
            <person name="Li L."/>
            <person name="Wei W."/>
            <person name="Wang X."/>
            <person name="Wang C."/>
            <person name="Huo Q."/>
            <person name="Li W."/>
            <person name="Guo W."/>
            <person name="Chen H."/>
            <person name="Chen S."/>
            <person name="Zhou L."/>
            <person name="Zhou L."/>
            <person name="Ni X."/>
            <person name="Tian J."/>
            <person name="Zhou Y."/>
            <person name="Sheng Y."/>
            <person name="Liu T."/>
            <person name="Pan Y."/>
            <person name="Xia L."/>
            <person name="Li J."/>
            <person name="Zhao F."/>
            <person name="Cao W."/>
        </authorList>
    </citation>
    <scope>NUCLEOTIDE SEQUENCE</scope>
    <source>
        <strain evidence="1">Rmic-2018</strain>
        <tissue evidence="1">Larvae</tissue>
    </source>
</reference>
<protein>
    <submittedName>
        <fullName evidence="1">Uncharacterized protein</fullName>
    </submittedName>
</protein>
<dbReference type="EMBL" id="JABSTU010000005">
    <property type="protein sequence ID" value="KAH8031902.1"/>
    <property type="molecule type" value="Genomic_DNA"/>
</dbReference>
<evidence type="ECO:0000313" key="1">
    <source>
        <dbReference type="EMBL" id="KAH8031902.1"/>
    </source>
</evidence>
<accession>A0A9J6EC12</accession>
<dbReference type="Proteomes" id="UP000821866">
    <property type="component" value="Chromosome 3"/>
</dbReference>
<comment type="caution">
    <text evidence="1">The sequence shown here is derived from an EMBL/GenBank/DDBJ whole genome shotgun (WGS) entry which is preliminary data.</text>
</comment>
<proteinExistence type="predicted"/>
<keyword evidence="2" id="KW-1185">Reference proteome</keyword>
<name>A0A9J6EC12_RHIMP</name>